<feature type="transmembrane region" description="Helical" evidence="3">
    <location>
        <begin position="362"/>
        <end position="384"/>
    </location>
</feature>
<dbReference type="Gene3D" id="3.40.50.2300">
    <property type="match status" value="1"/>
</dbReference>
<feature type="transmembrane region" description="Helical" evidence="3">
    <location>
        <begin position="483"/>
        <end position="500"/>
    </location>
</feature>
<organism evidence="5 6">
    <name type="scientific">Tranquillimonas rosea</name>
    <dbReference type="NCBI Taxonomy" id="641238"/>
    <lineage>
        <taxon>Bacteria</taxon>
        <taxon>Pseudomonadati</taxon>
        <taxon>Pseudomonadota</taxon>
        <taxon>Alphaproteobacteria</taxon>
        <taxon>Rhodobacterales</taxon>
        <taxon>Roseobacteraceae</taxon>
        <taxon>Tranquillimonas</taxon>
    </lineage>
</organism>
<evidence type="ECO:0000256" key="3">
    <source>
        <dbReference type="SAM" id="Phobius"/>
    </source>
</evidence>
<dbReference type="GO" id="GO:0000160">
    <property type="term" value="P:phosphorelay signal transduction system"/>
    <property type="evidence" value="ECO:0007669"/>
    <property type="project" value="InterPro"/>
</dbReference>
<keyword evidence="1 2" id="KW-0597">Phosphoprotein</keyword>
<dbReference type="Proteomes" id="UP000198885">
    <property type="component" value="Unassembled WGS sequence"/>
</dbReference>
<keyword evidence="3" id="KW-0812">Transmembrane</keyword>
<dbReference type="PROSITE" id="PS50110">
    <property type="entry name" value="RESPONSE_REGULATORY"/>
    <property type="match status" value="1"/>
</dbReference>
<feature type="transmembrane region" description="Helical" evidence="3">
    <location>
        <begin position="246"/>
        <end position="266"/>
    </location>
</feature>
<feature type="transmembrane region" description="Helical" evidence="3">
    <location>
        <begin position="462"/>
        <end position="477"/>
    </location>
</feature>
<feature type="transmembrane region" description="Helical" evidence="3">
    <location>
        <begin position="214"/>
        <end position="234"/>
    </location>
</feature>
<keyword evidence="3" id="KW-0472">Membrane</keyword>
<feature type="transmembrane region" description="Helical" evidence="3">
    <location>
        <begin position="305"/>
        <end position="324"/>
    </location>
</feature>
<feature type="transmembrane region" description="Helical" evidence="3">
    <location>
        <begin position="396"/>
        <end position="418"/>
    </location>
</feature>
<dbReference type="Pfam" id="PF00072">
    <property type="entry name" value="Response_reg"/>
    <property type="match status" value="1"/>
</dbReference>
<dbReference type="InterPro" id="IPR050595">
    <property type="entry name" value="Bact_response_regulator"/>
</dbReference>
<evidence type="ECO:0000256" key="1">
    <source>
        <dbReference type="ARBA" id="ARBA00022553"/>
    </source>
</evidence>
<feature type="modified residue" description="4-aspartylphosphate" evidence="2">
    <location>
        <position position="71"/>
    </location>
</feature>
<dbReference type="AlphaFoldDB" id="A0A1H9WUS0"/>
<dbReference type="SUPFAM" id="SSF52172">
    <property type="entry name" value="CheY-like"/>
    <property type="match status" value="1"/>
</dbReference>
<protein>
    <submittedName>
        <fullName evidence="5">Response regulator receiver domain-containing protein</fullName>
    </submittedName>
</protein>
<evidence type="ECO:0000256" key="2">
    <source>
        <dbReference type="PROSITE-ProRule" id="PRU00169"/>
    </source>
</evidence>
<feature type="transmembrane region" description="Helical" evidence="3">
    <location>
        <begin position="336"/>
        <end position="356"/>
    </location>
</feature>
<dbReference type="InterPro" id="IPR011006">
    <property type="entry name" value="CheY-like_superfamily"/>
</dbReference>
<dbReference type="InterPro" id="IPR001789">
    <property type="entry name" value="Sig_transdc_resp-reg_receiver"/>
</dbReference>
<feature type="domain" description="Response regulatory" evidence="4">
    <location>
        <begin position="22"/>
        <end position="139"/>
    </location>
</feature>
<evidence type="ECO:0000313" key="5">
    <source>
        <dbReference type="EMBL" id="SES37656.1"/>
    </source>
</evidence>
<feature type="transmembrane region" description="Helical" evidence="3">
    <location>
        <begin position="278"/>
        <end position="299"/>
    </location>
</feature>
<gene>
    <name evidence="5" type="ORF">SAMN04490244_11375</name>
</gene>
<dbReference type="STRING" id="641238.SAMN04490244_11375"/>
<dbReference type="OrthoDB" id="8688375at2"/>
<feature type="transmembrane region" description="Helical" evidence="3">
    <location>
        <begin position="430"/>
        <end position="450"/>
    </location>
</feature>
<dbReference type="PANTHER" id="PTHR44591:SF23">
    <property type="entry name" value="CHEY SUBFAMILY"/>
    <property type="match status" value="1"/>
</dbReference>
<keyword evidence="6" id="KW-1185">Reference proteome</keyword>
<dbReference type="EMBL" id="FOGU01000013">
    <property type="protein sequence ID" value="SES37656.1"/>
    <property type="molecule type" value="Genomic_DNA"/>
</dbReference>
<reference evidence="5 6" key="1">
    <citation type="submission" date="2016-10" db="EMBL/GenBank/DDBJ databases">
        <authorList>
            <person name="de Groot N.N."/>
        </authorList>
    </citation>
    <scope>NUCLEOTIDE SEQUENCE [LARGE SCALE GENOMIC DNA]</scope>
    <source>
        <strain evidence="5 6">DSM 23042</strain>
    </source>
</reference>
<dbReference type="SMART" id="SM00448">
    <property type="entry name" value="REC"/>
    <property type="match status" value="1"/>
</dbReference>
<name>A0A1H9WUS0_9RHOB</name>
<sequence>MNYRDPDTQMTPPPEVGEAPARILVIDDSLFGRKKLVKAVARLGHRPDAAEDGVSGLEMLRSGGFDAVLLDIVMPRLDGFDVLRAMKADPDLTDVPVIVVSSLDDETESVVRAIHLGAVDFLPKSFDPVILEARLGASLARKRFRDHERDYFRAVERLTRAAELVEHGSIGADTVQVDDVAERNDALGRLAAVFRGMVSEIYERELRLKRTIRMLQGSLLVIALGILWGLMPALSRLAAGAGAEPLALVVQINLVAALLCLGSAALRRRLPRLGRGEIGYFLTWAALNGIIQKIAIVELAGHLEATMLSLIVTVQGFVVFAIAAVTRVERTTPRRLAGLGVGLVGVTAMLFTRLAGADMGQIVLLAVALLIPVSIAVEGILMAARQPTHIDFTAAFGLMMALSTAVLVPAAWLSGAFSDLAPWEPGRIEMLTLAMGAATAVGGVIGCHLVQVAGALFASQSAYVKTVAGIMWGSLLLDERLSALTWGSIALILVGLYLVGPEMRDATVRLNRSFTARRKPRE</sequence>
<dbReference type="InterPro" id="IPR037185">
    <property type="entry name" value="EmrE-like"/>
</dbReference>
<dbReference type="SUPFAM" id="SSF103481">
    <property type="entry name" value="Multidrug resistance efflux transporter EmrE"/>
    <property type="match status" value="1"/>
</dbReference>
<evidence type="ECO:0000313" key="6">
    <source>
        <dbReference type="Proteomes" id="UP000198885"/>
    </source>
</evidence>
<dbReference type="PANTHER" id="PTHR44591">
    <property type="entry name" value="STRESS RESPONSE REGULATOR PROTEIN 1"/>
    <property type="match status" value="1"/>
</dbReference>
<accession>A0A1H9WUS0</accession>
<keyword evidence="3" id="KW-1133">Transmembrane helix</keyword>
<evidence type="ECO:0000259" key="4">
    <source>
        <dbReference type="PROSITE" id="PS50110"/>
    </source>
</evidence>
<proteinExistence type="predicted"/>